<dbReference type="Proteomes" id="UP001652625">
    <property type="component" value="Chromosome 08"/>
</dbReference>
<dbReference type="PROSITE" id="PS50808">
    <property type="entry name" value="ZF_BED"/>
    <property type="match status" value="1"/>
</dbReference>
<keyword evidence="4" id="KW-0862">Zinc</keyword>
<keyword evidence="2" id="KW-0479">Metal-binding</keyword>
<feature type="domain" description="BED-type" evidence="10">
    <location>
        <begin position="1"/>
        <end position="54"/>
    </location>
</feature>
<dbReference type="InterPro" id="IPR003656">
    <property type="entry name" value="Znf_BED"/>
</dbReference>
<evidence type="ECO:0000256" key="9">
    <source>
        <dbReference type="SAM" id="MobiDB-lite"/>
    </source>
</evidence>
<evidence type="ECO:0000313" key="11">
    <source>
        <dbReference type="Proteomes" id="UP001652625"/>
    </source>
</evidence>
<comment type="subcellular location">
    <subcellularLocation>
        <location evidence="1">Nucleus</location>
    </subcellularLocation>
</comment>
<evidence type="ECO:0000256" key="2">
    <source>
        <dbReference type="ARBA" id="ARBA00022723"/>
    </source>
</evidence>
<feature type="region of interest" description="Disordered" evidence="9">
    <location>
        <begin position="71"/>
        <end position="93"/>
    </location>
</feature>
<keyword evidence="5" id="KW-0805">Transcription regulation</keyword>
<protein>
    <submittedName>
        <fullName evidence="12">Zinc finger BED domain-containing protein 4-like</fullName>
    </submittedName>
</protein>
<dbReference type="SUPFAM" id="SSF53098">
    <property type="entry name" value="Ribonuclease H-like"/>
    <property type="match status" value="1"/>
</dbReference>
<keyword evidence="6" id="KW-0804">Transcription</keyword>
<dbReference type="Pfam" id="PF02892">
    <property type="entry name" value="zf-BED"/>
    <property type="match status" value="1"/>
</dbReference>
<keyword evidence="11" id="KW-1185">Reference proteome</keyword>
<evidence type="ECO:0000256" key="3">
    <source>
        <dbReference type="ARBA" id="ARBA00022771"/>
    </source>
</evidence>
<feature type="compositionally biased region" description="Polar residues" evidence="9">
    <location>
        <begin position="71"/>
        <end position="82"/>
    </location>
</feature>
<evidence type="ECO:0000256" key="7">
    <source>
        <dbReference type="ARBA" id="ARBA00023242"/>
    </source>
</evidence>
<sequence>MRYFVINSNDTNSAICNFCKTVISRGGGRVCQSYTTSNMLKHLKTFHKYEIKNQKHDKASVIDFNICEDSSTAGPSCKSSPNPAFETPMPREPRSTTLASAFKSLNPKSEDAEINTRSSSSTISFIKMKPRSSSTKQPTIHQVFAKTRPLTSTDPKAIKITKLIAEMICTDNQPVSIVENPGFKRLLQFLEPRYTIPSRKYFSTIEIPSIYPKVSSKIQFLAKKANHDSINTDMWSQQNKIGCGVVRFLYESHTATNLVNFMNQSFERWGLLEKLNVVVRDNARNIVSAMEVGKFTNISCLAHTLQLVVKDGCLNNERISLLTATCRRIVGHFKHSVKSYKLLRQSQEILGLPKHSIIQGEPTRWNSTFHMLNRLIEQKDAILLVMPHFPKAIRQNNELSTGEWDNLVLLVAALKVFEEVTLTASSSKVTTSEVIPIINAVNMSIDRIKDYGNFKESVSIFASTLRRLRERTYICFCNNIRSQI</sequence>
<keyword evidence="7" id="KW-0539">Nucleus</keyword>
<evidence type="ECO:0000256" key="5">
    <source>
        <dbReference type="ARBA" id="ARBA00023015"/>
    </source>
</evidence>
<reference evidence="12" key="1">
    <citation type="submission" date="2025-08" db="UniProtKB">
        <authorList>
            <consortium name="RefSeq"/>
        </authorList>
    </citation>
    <scope>IDENTIFICATION</scope>
</reference>
<dbReference type="InterPro" id="IPR052035">
    <property type="entry name" value="ZnF_BED_domain_contain"/>
</dbReference>
<dbReference type="SUPFAM" id="SSF140996">
    <property type="entry name" value="Hermes dimerisation domain"/>
    <property type="match status" value="1"/>
</dbReference>
<dbReference type="GeneID" id="136083158"/>
<accession>A0ABM4CAF5</accession>
<dbReference type="Gene3D" id="1.10.10.1070">
    <property type="entry name" value="Zinc finger, BED domain-containing"/>
    <property type="match status" value="1"/>
</dbReference>
<name>A0ABM4CAF5_HYDVU</name>
<dbReference type="PANTHER" id="PTHR46481">
    <property type="entry name" value="ZINC FINGER BED DOMAIN-CONTAINING PROTEIN 4"/>
    <property type="match status" value="1"/>
</dbReference>
<dbReference type="InterPro" id="IPR012337">
    <property type="entry name" value="RNaseH-like_sf"/>
</dbReference>
<keyword evidence="3 8" id="KW-0863">Zinc-finger</keyword>
<dbReference type="PANTHER" id="PTHR46481:SF10">
    <property type="entry name" value="ZINC FINGER BED DOMAIN-CONTAINING PROTEIN 39"/>
    <property type="match status" value="1"/>
</dbReference>
<dbReference type="SUPFAM" id="SSF57667">
    <property type="entry name" value="beta-beta-alpha zinc fingers"/>
    <property type="match status" value="1"/>
</dbReference>
<evidence type="ECO:0000256" key="6">
    <source>
        <dbReference type="ARBA" id="ARBA00023163"/>
    </source>
</evidence>
<organism evidence="11 12">
    <name type="scientific">Hydra vulgaris</name>
    <name type="common">Hydra</name>
    <name type="synonym">Hydra attenuata</name>
    <dbReference type="NCBI Taxonomy" id="6087"/>
    <lineage>
        <taxon>Eukaryota</taxon>
        <taxon>Metazoa</taxon>
        <taxon>Cnidaria</taxon>
        <taxon>Hydrozoa</taxon>
        <taxon>Hydroidolina</taxon>
        <taxon>Anthoathecata</taxon>
        <taxon>Aplanulata</taxon>
        <taxon>Hydridae</taxon>
        <taxon>Hydra</taxon>
    </lineage>
</organism>
<gene>
    <name evidence="12" type="primary">LOC136083158</name>
</gene>
<dbReference type="InterPro" id="IPR036236">
    <property type="entry name" value="Znf_C2H2_sf"/>
</dbReference>
<evidence type="ECO:0000259" key="10">
    <source>
        <dbReference type="PROSITE" id="PS50808"/>
    </source>
</evidence>
<dbReference type="RefSeq" id="XP_065658636.1">
    <property type="nucleotide sequence ID" value="XM_065802564.1"/>
</dbReference>
<evidence type="ECO:0000256" key="8">
    <source>
        <dbReference type="PROSITE-ProRule" id="PRU00027"/>
    </source>
</evidence>
<evidence type="ECO:0000256" key="1">
    <source>
        <dbReference type="ARBA" id="ARBA00004123"/>
    </source>
</evidence>
<evidence type="ECO:0000256" key="4">
    <source>
        <dbReference type="ARBA" id="ARBA00022833"/>
    </source>
</evidence>
<evidence type="ECO:0000313" key="12">
    <source>
        <dbReference type="RefSeq" id="XP_065658636.1"/>
    </source>
</evidence>
<proteinExistence type="predicted"/>